<dbReference type="PANTHER" id="PTHR28286:SF2">
    <property type="entry name" value="BACTERIORHODOPSIN _OPSIN, NOPA (EUROFUNG)"/>
    <property type="match status" value="1"/>
</dbReference>
<dbReference type="PANTHER" id="PTHR28286">
    <property type="match status" value="1"/>
</dbReference>
<protein>
    <recommendedName>
        <fullName evidence="13">Rhodopsin</fullName>
    </recommendedName>
</protein>
<dbReference type="Pfam" id="PF01036">
    <property type="entry name" value="Bac_rhodopsin"/>
    <property type="match status" value="1"/>
</dbReference>
<keyword evidence="9 11" id="KW-0472">Membrane</keyword>
<dbReference type="GO" id="GO:0009881">
    <property type="term" value="F:photoreceptor activity"/>
    <property type="evidence" value="ECO:0007669"/>
    <property type="project" value="UniProtKB-KW"/>
</dbReference>
<keyword evidence="4" id="KW-0716">Sensory transduction</keyword>
<keyword evidence="6" id="KW-0681">Retinal protein</keyword>
<dbReference type="AlphaFoldDB" id="A0A7S1GYM6"/>
<dbReference type="InterPro" id="IPR001425">
    <property type="entry name" value="Arc/bac/fun_rhodopsins"/>
</dbReference>
<feature type="transmembrane region" description="Helical" evidence="11">
    <location>
        <begin position="103"/>
        <end position="123"/>
    </location>
</feature>
<dbReference type="SUPFAM" id="SSF81321">
    <property type="entry name" value="Family A G protein-coupled receptor-like"/>
    <property type="match status" value="1"/>
</dbReference>
<keyword evidence="10" id="KW-0675">Receptor</keyword>
<evidence type="ECO:0000256" key="4">
    <source>
        <dbReference type="ARBA" id="ARBA00022606"/>
    </source>
</evidence>
<feature type="transmembrane region" description="Helical" evidence="11">
    <location>
        <begin position="62"/>
        <end position="83"/>
    </location>
</feature>
<evidence type="ECO:0000256" key="9">
    <source>
        <dbReference type="ARBA" id="ARBA00023136"/>
    </source>
</evidence>
<dbReference type="Gene3D" id="1.20.1070.10">
    <property type="entry name" value="Rhodopsin 7-helix transmembrane proteins"/>
    <property type="match status" value="1"/>
</dbReference>
<dbReference type="GO" id="GO:0007602">
    <property type="term" value="P:phototransduction"/>
    <property type="evidence" value="ECO:0007669"/>
    <property type="project" value="UniProtKB-KW"/>
</dbReference>
<dbReference type="PRINTS" id="PR00251">
    <property type="entry name" value="BACTRLOPSIN"/>
</dbReference>
<comment type="similarity">
    <text evidence="2">Belongs to the archaeal/bacterial/fungal opsin family.</text>
</comment>
<sequence>MSPVFQILNGTSAEAAADGGGGDITFPDDFPNSVKHFLLIGAVGMMVGAGIFLYLSMIRTKASLYHSLAFIMPAISAMSYYAMWTGMGVEFKTTDTSPRVIFWARYIDYVVTVPHLLIQLALIAKADTSAMVASTGNSVLFVIALLIGAMNVAPFKYMWWFGGVVFAVLIVVQLAGRYENATDIAKVLNTIGIVFIVVYPLIWLLGSEGTASLGLSQEVAFLTILDLVTKVGFGLYFLLNFEAATGDEVGPDGEPLNQQSQQYV</sequence>
<keyword evidence="8" id="KW-0157">Chromophore</keyword>
<evidence type="ECO:0000256" key="6">
    <source>
        <dbReference type="ARBA" id="ARBA00022925"/>
    </source>
</evidence>
<reference evidence="12" key="1">
    <citation type="submission" date="2021-01" db="EMBL/GenBank/DDBJ databases">
        <authorList>
            <person name="Corre E."/>
            <person name="Pelletier E."/>
            <person name="Niang G."/>
            <person name="Scheremetjew M."/>
            <person name="Finn R."/>
            <person name="Kale V."/>
            <person name="Holt S."/>
            <person name="Cochrane G."/>
            <person name="Meng A."/>
            <person name="Brown T."/>
            <person name="Cohen L."/>
        </authorList>
    </citation>
    <scope>NUCLEOTIDE SEQUENCE</scope>
    <source>
        <strain evidence="12">CCMP644</strain>
    </source>
</reference>
<organism evidence="12">
    <name type="scientific">Hemiselmis andersenii</name>
    <name type="common">Cryptophyte alga</name>
    <dbReference type="NCBI Taxonomy" id="464988"/>
    <lineage>
        <taxon>Eukaryota</taxon>
        <taxon>Cryptophyceae</taxon>
        <taxon>Cryptomonadales</taxon>
        <taxon>Hemiselmidaceae</taxon>
        <taxon>Hemiselmis</taxon>
    </lineage>
</organism>
<feature type="transmembrane region" description="Helical" evidence="11">
    <location>
        <begin position="157"/>
        <end position="175"/>
    </location>
</feature>
<dbReference type="SMART" id="SM01021">
    <property type="entry name" value="Bac_rhodopsin"/>
    <property type="match status" value="1"/>
</dbReference>
<dbReference type="EMBL" id="HBFX01017010">
    <property type="protein sequence ID" value="CAD8955727.1"/>
    <property type="molecule type" value="Transcribed_RNA"/>
</dbReference>
<evidence type="ECO:0008006" key="13">
    <source>
        <dbReference type="Google" id="ProtNLM"/>
    </source>
</evidence>
<dbReference type="CDD" id="cd14965">
    <property type="entry name" value="7tm_Opsins_type1"/>
    <property type="match status" value="1"/>
</dbReference>
<feature type="transmembrane region" description="Helical" evidence="11">
    <location>
        <begin position="36"/>
        <end position="55"/>
    </location>
</feature>
<feature type="transmembrane region" description="Helical" evidence="11">
    <location>
        <begin position="130"/>
        <end position="151"/>
    </location>
</feature>
<keyword evidence="7 11" id="KW-1133">Transmembrane helix</keyword>
<name>A0A7S1GYM6_HEMAN</name>
<feature type="transmembrane region" description="Helical" evidence="11">
    <location>
        <begin position="219"/>
        <end position="239"/>
    </location>
</feature>
<evidence type="ECO:0000256" key="10">
    <source>
        <dbReference type="ARBA" id="ARBA00023170"/>
    </source>
</evidence>
<evidence type="ECO:0000256" key="1">
    <source>
        <dbReference type="ARBA" id="ARBA00004141"/>
    </source>
</evidence>
<accession>A0A7S1GYM6</accession>
<evidence type="ECO:0000256" key="5">
    <source>
        <dbReference type="ARBA" id="ARBA00022692"/>
    </source>
</evidence>
<comment type="subcellular location">
    <subcellularLocation>
        <location evidence="1">Membrane</location>
        <topology evidence="1">Multi-pass membrane protein</topology>
    </subcellularLocation>
</comment>
<evidence type="ECO:0000256" key="8">
    <source>
        <dbReference type="ARBA" id="ARBA00022991"/>
    </source>
</evidence>
<feature type="transmembrane region" description="Helical" evidence="11">
    <location>
        <begin position="187"/>
        <end position="207"/>
    </location>
</feature>
<proteinExistence type="inferred from homology"/>
<keyword evidence="5 11" id="KW-0812">Transmembrane</keyword>
<evidence type="ECO:0000256" key="3">
    <source>
        <dbReference type="ARBA" id="ARBA00022543"/>
    </source>
</evidence>
<gene>
    <name evidence="12" type="ORF">HAND00432_LOCUS10265</name>
</gene>
<keyword evidence="3" id="KW-0600">Photoreceptor protein</keyword>
<evidence type="ECO:0000256" key="7">
    <source>
        <dbReference type="ARBA" id="ARBA00022989"/>
    </source>
</evidence>
<evidence type="ECO:0000256" key="11">
    <source>
        <dbReference type="SAM" id="Phobius"/>
    </source>
</evidence>
<evidence type="ECO:0000256" key="2">
    <source>
        <dbReference type="ARBA" id="ARBA00008130"/>
    </source>
</evidence>
<dbReference type="GO" id="GO:0016020">
    <property type="term" value="C:membrane"/>
    <property type="evidence" value="ECO:0007669"/>
    <property type="project" value="UniProtKB-SubCell"/>
</dbReference>
<evidence type="ECO:0000313" key="12">
    <source>
        <dbReference type="EMBL" id="CAD8955727.1"/>
    </source>
</evidence>